<organism evidence="3 4">
    <name type="scientific">Dioscorea zingiberensis</name>
    <dbReference type="NCBI Taxonomy" id="325984"/>
    <lineage>
        <taxon>Eukaryota</taxon>
        <taxon>Viridiplantae</taxon>
        <taxon>Streptophyta</taxon>
        <taxon>Embryophyta</taxon>
        <taxon>Tracheophyta</taxon>
        <taxon>Spermatophyta</taxon>
        <taxon>Magnoliopsida</taxon>
        <taxon>Liliopsida</taxon>
        <taxon>Dioscoreales</taxon>
        <taxon>Dioscoreaceae</taxon>
        <taxon>Dioscorea</taxon>
    </lineage>
</organism>
<dbReference type="OrthoDB" id="66964at2759"/>
<dbReference type="CDD" id="cd06257">
    <property type="entry name" value="DnaJ"/>
    <property type="match status" value="1"/>
</dbReference>
<dbReference type="InterPro" id="IPR001623">
    <property type="entry name" value="DnaJ_domain"/>
</dbReference>
<dbReference type="Pfam" id="PF00226">
    <property type="entry name" value="DnaJ"/>
    <property type="match status" value="1"/>
</dbReference>
<dbReference type="Proteomes" id="UP001085076">
    <property type="component" value="Miscellaneous, Linkage group lg01"/>
</dbReference>
<feature type="compositionally biased region" description="Basic residues" evidence="1">
    <location>
        <begin position="345"/>
        <end position="354"/>
    </location>
</feature>
<feature type="compositionally biased region" description="Basic residues" evidence="1">
    <location>
        <begin position="162"/>
        <end position="172"/>
    </location>
</feature>
<evidence type="ECO:0000313" key="3">
    <source>
        <dbReference type="EMBL" id="KAJ0988805.1"/>
    </source>
</evidence>
<feature type="domain" description="J" evidence="2">
    <location>
        <begin position="66"/>
        <end position="130"/>
    </location>
</feature>
<dbReference type="SMART" id="SM00271">
    <property type="entry name" value="DnaJ"/>
    <property type="match status" value="1"/>
</dbReference>
<accession>A0A9D5DBS1</accession>
<dbReference type="InterPro" id="IPR018253">
    <property type="entry name" value="DnaJ_domain_CS"/>
</dbReference>
<sequence>MECNRDEALRAKEIAERKFNARDFSGAKKFALKAQNLFPALEGINQMIATMDVYLAGELKVNGERDWYAILSVQALADEETVKKQYRKLALQLHPDKNKSLGAEGAFQLISEAWSVLSDKSRKLLYDAKASVKGCQQKASQAHRDQSVSNTANGFYNFTNKTKSHTRNHRKSNSSSRSAALPPRPPKADTFWTSCHRCKMQYEYLRMYLNHNLLCPNCKEPFLAIEIGFPSNGTNCNASWSASQHRQHNVNHNSSVKDTYDAGRNQNTATGMGSTVFQHGTNYDVYANQNYNWGPFSRTAGAASANASSASAAQAANMVHHTYEKVRRDREEAQAAAKKEEALKRRNHAPKRNHSTSSSGTFNAGAGGSVHDRDRPGKRRRSITDDSGTNYVGVEMEQMVQGTVKSGSNISGLKMPYNLSRETAQLDIRSMLMEKAKAGIKRKLEEWNTAAVAKLAEKEKVKQKQKPKENDNGKLPAVASGDEESTEKENGVQVSAKKDPSNNHSSDSEKGKIEPVSIDVPDPDFHDFDKDRSEKAFDSDQVWATYDGEDGMPRFYALVQKVISLKPFKIRMSFLTSKTNSEFGTLNWVGSGFAKTCGDFRVGRYEVNDTVNIFSHKVQWEKGSRGVIKILPRKGDIWAVYKNWSPDWNEHTPDDVIFKYEMVEVLDDYNDEQGVSVTPLVKVAGFKTVFHRHMDPKETRRIPKEEMFRFSHQVPSYILTGEEAHNAPKGCRELDPAATPVELLQVITEVKEHEPMETDEQQPVS</sequence>
<dbReference type="PANTHER" id="PTHR44137:SF32">
    <property type="entry name" value="DNAJ HEAT SHOCK AMINO-TERMINAL DOMAIN PROTEIN"/>
    <property type="match status" value="1"/>
</dbReference>
<feature type="region of interest" description="Disordered" evidence="1">
    <location>
        <begin position="137"/>
        <end position="187"/>
    </location>
</feature>
<feature type="compositionally biased region" description="Basic and acidic residues" evidence="1">
    <location>
        <begin position="458"/>
        <end position="472"/>
    </location>
</feature>
<dbReference type="Pfam" id="PF11926">
    <property type="entry name" value="DUF3444"/>
    <property type="match status" value="1"/>
</dbReference>
<evidence type="ECO:0000256" key="1">
    <source>
        <dbReference type="SAM" id="MobiDB-lite"/>
    </source>
</evidence>
<dbReference type="Pfam" id="PF23551">
    <property type="entry name" value="Zn_ribbon_20"/>
    <property type="match status" value="1"/>
</dbReference>
<feature type="compositionally biased region" description="Basic and acidic residues" evidence="1">
    <location>
        <begin position="326"/>
        <end position="344"/>
    </location>
</feature>
<protein>
    <recommendedName>
        <fullName evidence="2">J domain-containing protein</fullName>
    </recommendedName>
</protein>
<proteinExistence type="predicted"/>
<keyword evidence="4" id="KW-1185">Reference proteome</keyword>
<dbReference type="PROSITE" id="PS00636">
    <property type="entry name" value="DNAJ_1"/>
    <property type="match status" value="1"/>
</dbReference>
<dbReference type="GO" id="GO:0005783">
    <property type="term" value="C:endoplasmic reticulum"/>
    <property type="evidence" value="ECO:0007669"/>
    <property type="project" value="UniProtKB-ARBA"/>
</dbReference>
<feature type="region of interest" description="Disordered" evidence="1">
    <location>
        <begin position="326"/>
        <end position="393"/>
    </location>
</feature>
<dbReference type="Gene3D" id="1.10.287.110">
    <property type="entry name" value="DnaJ domain"/>
    <property type="match status" value="1"/>
</dbReference>
<evidence type="ECO:0000313" key="4">
    <source>
        <dbReference type="Proteomes" id="UP001085076"/>
    </source>
</evidence>
<dbReference type="SUPFAM" id="SSF46565">
    <property type="entry name" value="Chaperone J-domain"/>
    <property type="match status" value="1"/>
</dbReference>
<dbReference type="PRINTS" id="PR00625">
    <property type="entry name" value="JDOMAIN"/>
</dbReference>
<reference evidence="3" key="2">
    <citation type="journal article" date="2022" name="Hortic Res">
        <title>The genome of Dioscorea zingiberensis sheds light on the biosynthesis, origin and evolution of the medicinally important diosgenin saponins.</title>
        <authorList>
            <person name="Li Y."/>
            <person name="Tan C."/>
            <person name="Li Z."/>
            <person name="Guo J."/>
            <person name="Li S."/>
            <person name="Chen X."/>
            <person name="Wang C."/>
            <person name="Dai X."/>
            <person name="Yang H."/>
            <person name="Song W."/>
            <person name="Hou L."/>
            <person name="Xu J."/>
            <person name="Tong Z."/>
            <person name="Xu A."/>
            <person name="Yuan X."/>
            <person name="Wang W."/>
            <person name="Yang Q."/>
            <person name="Chen L."/>
            <person name="Sun Z."/>
            <person name="Wang K."/>
            <person name="Pan B."/>
            <person name="Chen J."/>
            <person name="Bao Y."/>
            <person name="Liu F."/>
            <person name="Qi X."/>
            <person name="Gang D.R."/>
            <person name="Wen J."/>
            <person name="Li J."/>
        </authorList>
    </citation>
    <scope>NUCLEOTIDE SEQUENCE</scope>
    <source>
        <strain evidence="3">Dzin_1.0</strain>
    </source>
</reference>
<evidence type="ECO:0000259" key="2">
    <source>
        <dbReference type="PROSITE" id="PS50076"/>
    </source>
</evidence>
<dbReference type="AlphaFoldDB" id="A0A9D5DBS1"/>
<feature type="compositionally biased region" description="Basic and acidic residues" evidence="1">
    <location>
        <begin position="496"/>
        <end position="513"/>
    </location>
</feature>
<feature type="region of interest" description="Disordered" evidence="1">
    <location>
        <begin position="458"/>
        <end position="524"/>
    </location>
</feature>
<dbReference type="EMBL" id="JAGGNH010000001">
    <property type="protein sequence ID" value="KAJ0988805.1"/>
    <property type="molecule type" value="Genomic_DNA"/>
</dbReference>
<dbReference type="InterPro" id="IPR036869">
    <property type="entry name" value="J_dom_sf"/>
</dbReference>
<gene>
    <name evidence="3" type="ORF">J5N97_007161</name>
</gene>
<dbReference type="InterPro" id="IPR024593">
    <property type="entry name" value="DUF3444"/>
</dbReference>
<dbReference type="PANTHER" id="PTHR44137">
    <property type="entry name" value="BNAC03G44070D PROTEIN"/>
    <property type="match status" value="1"/>
</dbReference>
<reference evidence="3" key="1">
    <citation type="submission" date="2021-03" db="EMBL/GenBank/DDBJ databases">
        <authorList>
            <person name="Li Z."/>
            <person name="Yang C."/>
        </authorList>
    </citation>
    <scope>NUCLEOTIDE SEQUENCE</scope>
    <source>
        <strain evidence="3">Dzin_1.0</strain>
        <tissue evidence="3">Leaf</tissue>
    </source>
</reference>
<dbReference type="PROSITE" id="PS50076">
    <property type="entry name" value="DNAJ_2"/>
    <property type="match status" value="1"/>
</dbReference>
<dbReference type="InterPro" id="IPR056988">
    <property type="entry name" value="Zn_ribbon_pln"/>
</dbReference>
<name>A0A9D5DBS1_9LILI</name>
<feature type="compositionally biased region" description="Polar residues" evidence="1">
    <location>
        <begin position="147"/>
        <end position="161"/>
    </location>
</feature>
<comment type="caution">
    <text evidence="3">The sequence shown here is derived from an EMBL/GenBank/DDBJ whole genome shotgun (WGS) entry which is preliminary data.</text>
</comment>